<comment type="subcellular location">
    <subcellularLocation>
        <location evidence="1">Nucleus</location>
    </subcellularLocation>
</comment>
<evidence type="ECO:0000313" key="12">
    <source>
        <dbReference type="Proteomes" id="UP000266272"/>
    </source>
</evidence>
<feature type="region of interest" description="Disordered" evidence="9">
    <location>
        <begin position="514"/>
        <end position="564"/>
    </location>
</feature>
<comment type="similarity">
    <text evidence="2">Belongs to the TAF4 family.</text>
</comment>
<name>A0A395NA11_TRIAR</name>
<feature type="region of interest" description="Disordered" evidence="9">
    <location>
        <begin position="429"/>
        <end position="455"/>
    </location>
</feature>
<evidence type="ECO:0000256" key="9">
    <source>
        <dbReference type="SAM" id="MobiDB-lite"/>
    </source>
</evidence>
<evidence type="ECO:0000256" key="8">
    <source>
        <dbReference type="ARBA" id="ARBA00031747"/>
    </source>
</evidence>
<keyword evidence="4" id="KW-0805">Transcription regulation</keyword>
<accession>A0A395NA11</accession>
<reference evidence="11 12" key="1">
    <citation type="journal article" date="2018" name="PLoS Pathog.">
        <title>Evolution of structural diversity of trichothecenes, a family of toxins produced by plant pathogenic and entomopathogenic fungi.</title>
        <authorList>
            <person name="Proctor R.H."/>
            <person name="McCormick S.P."/>
            <person name="Kim H.S."/>
            <person name="Cardoza R.E."/>
            <person name="Stanley A.M."/>
            <person name="Lindo L."/>
            <person name="Kelly A."/>
            <person name="Brown D.W."/>
            <person name="Lee T."/>
            <person name="Vaughan M.M."/>
            <person name="Alexander N.J."/>
            <person name="Busman M."/>
            <person name="Gutierrez S."/>
        </authorList>
    </citation>
    <scope>NUCLEOTIDE SEQUENCE [LARGE SCALE GENOMIC DNA]</scope>
    <source>
        <strain evidence="11 12">IBT 40837</strain>
    </source>
</reference>
<feature type="compositionally biased region" description="Pro residues" evidence="9">
    <location>
        <begin position="19"/>
        <end position="28"/>
    </location>
</feature>
<feature type="domain" description="Transcription initiation factor TFIID component TAF4 C-terminal" evidence="10">
    <location>
        <begin position="377"/>
        <end position="670"/>
    </location>
</feature>
<dbReference type="EMBL" id="PXOA01000740">
    <property type="protein sequence ID" value="RFU72942.1"/>
    <property type="molecule type" value="Genomic_DNA"/>
</dbReference>
<evidence type="ECO:0000256" key="4">
    <source>
        <dbReference type="ARBA" id="ARBA00023015"/>
    </source>
</evidence>
<evidence type="ECO:0000256" key="7">
    <source>
        <dbReference type="ARBA" id="ARBA00025346"/>
    </source>
</evidence>
<evidence type="ECO:0000313" key="11">
    <source>
        <dbReference type="EMBL" id="RFU72942.1"/>
    </source>
</evidence>
<dbReference type="InterPro" id="IPR007900">
    <property type="entry name" value="TAF4_C"/>
</dbReference>
<keyword evidence="5" id="KW-0804">Transcription</keyword>
<dbReference type="GO" id="GO:0005669">
    <property type="term" value="C:transcription factor TFIID complex"/>
    <property type="evidence" value="ECO:0007669"/>
    <property type="project" value="InterPro"/>
</dbReference>
<feature type="region of interest" description="Disordered" evidence="9">
    <location>
        <begin position="587"/>
        <end position="645"/>
    </location>
</feature>
<keyword evidence="6" id="KW-0539">Nucleus</keyword>
<evidence type="ECO:0000259" key="10">
    <source>
        <dbReference type="Pfam" id="PF05236"/>
    </source>
</evidence>
<dbReference type="AlphaFoldDB" id="A0A395NA11"/>
<comment type="function">
    <text evidence="7">Functions as a component of the DNA-binding general transcription factor complex TFIID. Binding of TFIID to a promoter (with or without TATA element) is the initial step in pre-initiation complex (PIC) formation. TFIID plays a key role in the regulation of gene expression by RNA polymerase II through different activities such as transcription activator interaction, core promoter recognition and selectivity, TFIIA and TFIIB interaction, chromatin modification (histone acetylation by TAF1), facilitation of DNA opening and initiation of transcription.</text>
</comment>
<keyword evidence="12" id="KW-1185">Reference proteome</keyword>
<evidence type="ECO:0000256" key="1">
    <source>
        <dbReference type="ARBA" id="ARBA00004123"/>
    </source>
</evidence>
<dbReference type="STRING" id="490622.A0A395NA11"/>
<evidence type="ECO:0000256" key="5">
    <source>
        <dbReference type="ARBA" id="ARBA00023163"/>
    </source>
</evidence>
<evidence type="ECO:0000256" key="6">
    <source>
        <dbReference type="ARBA" id="ARBA00023242"/>
    </source>
</evidence>
<comment type="caution">
    <text evidence="11">The sequence shown here is derived from an EMBL/GenBank/DDBJ whole genome shotgun (WGS) entry which is preliminary data.</text>
</comment>
<dbReference type="Pfam" id="PF05236">
    <property type="entry name" value="TAF4"/>
    <property type="match status" value="1"/>
</dbReference>
<evidence type="ECO:0000256" key="3">
    <source>
        <dbReference type="ARBA" id="ARBA00017306"/>
    </source>
</evidence>
<dbReference type="Proteomes" id="UP000266272">
    <property type="component" value="Unassembled WGS sequence"/>
</dbReference>
<gene>
    <name evidence="11" type="ORF">TARUN_9314</name>
</gene>
<dbReference type="OrthoDB" id="21060at2759"/>
<feature type="compositionally biased region" description="Basic and acidic residues" evidence="9">
    <location>
        <begin position="430"/>
        <end position="439"/>
    </location>
</feature>
<feature type="compositionally biased region" description="Basic and acidic residues" evidence="9">
    <location>
        <begin position="636"/>
        <end position="645"/>
    </location>
</feature>
<evidence type="ECO:0000256" key="2">
    <source>
        <dbReference type="ARBA" id="ARBA00006178"/>
    </source>
</evidence>
<sequence>MAQPQPQPQVPLSQVPPRAFSPPQPTPSPATSQSGFALPPNKRVRTDGPGSQPGSPYAASPYIMSPVPVATPPPIAGSPTYPQAQTPPVPAGYPMAYAANGHLQQGLNLPTGTPTVSTPTMHTPQAAPVQAPMPMQVPMQVQTPMQVPTPGHVQTPVPLPSPTPMGQYTNATMQPMPQAPAPLLQTPGMMGPPQKPAERPTKDYEYDVTDSLAGTGIDLRAEEQYMAELYSNALETISEARTGFAHYPPGPKSTFYGAGPANQPAQPTELTQQQYAAQAAEQAWQDSSMRLAVQRTQEISDPFLLVALLHRRAEKVAREHHLGLNLELKNNTQSMGKMRLPENFAAPKVTVKTQPGPDGTMVETSGSFIPQDAYLVDQLALMSIATKQRIRELVEDANIIAKTRQKTSHGDIPSEWAAAAAPMNAEPLEPMEKEGDAKGAETGTGTEADRGTSPLKRKLDAACPADANDAAAKQPPAKLPKIASYSTLAMRDLARQEREWEEARLRRRQLRKDGLADAGATASRSGSVAPGTPGSVAPESEKVMTKKELKKTQAMKAAEASSHANQNITSSMFAGLGGKGSLFGKKKSGKTYDWMNVGRGGSGASTPTKATPGPGKGPNGVPGAPSPGNMALTTEGRNRLGTWREDKEKGKNIQLRDWITVLERDGREARALQHAYIHLDNSNPK</sequence>
<feature type="compositionally biased region" description="Basic and acidic residues" evidence="9">
    <location>
        <begin position="539"/>
        <end position="551"/>
    </location>
</feature>
<feature type="compositionally biased region" description="Low complexity" evidence="9">
    <location>
        <begin position="604"/>
        <end position="613"/>
    </location>
</feature>
<feature type="region of interest" description="Disordered" evidence="9">
    <location>
        <begin position="1"/>
        <end position="59"/>
    </location>
</feature>
<dbReference type="GO" id="GO:0006352">
    <property type="term" value="P:DNA-templated transcription initiation"/>
    <property type="evidence" value="ECO:0007669"/>
    <property type="project" value="InterPro"/>
</dbReference>
<proteinExistence type="inferred from homology"/>
<protein>
    <recommendedName>
        <fullName evidence="3">Transcription initiation factor TFIID subunit 4</fullName>
    </recommendedName>
    <alternativeName>
        <fullName evidence="8">TBP-associated factor 4</fullName>
    </alternativeName>
</protein>
<organism evidence="11 12">
    <name type="scientific">Trichoderma arundinaceum</name>
    <dbReference type="NCBI Taxonomy" id="490622"/>
    <lineage>
        <taxon>Eukaryota</taxon>
        <taxon>Fungi</taxon>
        <taxon>Dikarya</taxon>
        <taxon>Ascomycota</taxon>
        <taxon>Pezizomycotina</taxon>
        <taxon>Sordariomycetes</taxon>
        <taxon>Hypocreomycetidae</taxon>
        <taxon>Hypocreales</taxon>
        <taxon>Hypocreaceae</taxon>
        <taxon>Trichoderma</taxon>
    </lineage>
</organism>